<organism evidence="13 14">
    <name type="scientific">Uliginosibacterium aquaticum</name>
    <dbReference type="NCBI Taxonomy" id="2731212"/>
    <lineage>
        <taxon>Bacteria</taxon>
        <taxon>Pseudomonadati</taxon>
        <taxon>Pseudomonadota</taxon>
        <taxon>Betaproteobacteria</taxon>
        <taxon>Rhodocyclales</taxon>
        <taxon>Zoogloeaceae</taxon>
        <taxon>Uliginosibacterium</taxon>
    </lineage>
</organism>
<comment type="caution">
    <text evidence="13">The sequence shown here is derived from an EMBL/GenBank/DDBJ whole genome shotgun (WGS) entry which is preliminary data.</text>
</comment>
<dbReference type="InterPro" id="IPR015944">
    <property type="entry name" value="Gly-tRNA-synth_bsu"/>
</dbReference>
<evidence type="ECO:0000256" key="4">
    <source>
        <dbReference type="ARBA" id="ARBA00022490"/>
    </source>
</evidence>
<name>A0ABX2IGI8_9RHOO</name>
<evidence type="ECO:0000313" key="13">
    <source>
        <dbReference type="EMBL" id="NSL53724.1"/>
    </source>
</evidence>
<dbReference type="InterPro" id="IPR006194">
    <property type="entry name" value="Gly-tRNA-synth_heterodimer"/>
</dbReference>
<evidence type="ECO:0000256" key="5">
    <source>
        <dbReference type="ARBA" id="ARBA00022598"/>
    </source>
</evidence>
<dbReference type="EC" id="6.1.1.14" evidence="11"/>
<dbReference type="SUPFAM" id="SSF109604">
    <property type="entry name" value="HD-domain/PDEase-like"/>
    <property type="match status" value="1"/>
</dbReference>
<evidence type="ECO:0000256" key="11">
    <source>
        <dbReference type="HAMAP-Rule" id="MF_00255"/>
    </source>
</evidence>
<evidence type="ECO:0000256" key="8">
    <source>
        <dbReference type="ARBA" id="ARBA00022917"/>
    </source>
</evidence>
<comment type="subunit">
    <text evidence="3 11">Tetramer of two alpha and two beta subunits.</text>
</comment>
<keyword evidence="9 11" id="KW-0030">Aminoacyl-tRNA synthetase</keyword>
<gene>
    <name evidence="11" type="primary">glyS</name>
    <name evidence="13" type="ORF">HJ583_001665</name>
</gene>
<evidence type="ECO:0000256" key="1">
    <source>
        <dbReference type="ARBA" id="ARBA00004496"/>
    </source>
</evidence>
<dbReference type="PANTHER" id="PTHR30075:SF2">
    <property type="entry name" value="GLYCINE--TRNA LIGASE, CHLOROPLASTIC_MITOCHONDRIAL 2"/>
    <property type="match status" value="1"/>
</dbReference>
<dbReference type="Proteomes" id="UP000778523">
    <property type="component" value="Unassembled WGS sequence"/>
</dbReference>
<dbReference type="InterPro" id="IPR008909">
    <property type="entry name" value="DALR_anticod-bd"/>
</dbReference>
<dbReference type="PANTHER" id="PTHR30075">
    <property type="entry name" value="GLYCYL-TRNA SYNTHETASE"/>
    <property type="match status" value="1"/>
</dbReference>
<evidence type="ECO:0000256" key="10">
    <source>
        <dbReference type="ARBA" id="ARBA00047937"/>
    </source>
</evidence>
<evidence type="ECO:0000256" key="6">
    <source>
        <dbReference type="ARBA" id="ARBA00022741"/>
    </source>
</evidence>
<sequence length="723" mass="77200">MNKNLFVELFVEELPPKALKKLGEAFGVGIETALNRSGLIWESKVTTYASPRRLAVHFTDVRDIAPNIQISQKLMPVSVGLDANGAATPALLKKLASLGADESAVAGLKRVGEGKAETLMFDSVQPGVALAAGLQKALEDALAKLPIPKVMGYQLADGWSTVSFVRPAHKLIALHGAEIVDVGVLGLKSGRETLGHRFEAAQSVVTIRDADSYAEQLKSEGAVIASFAERRAEIVRQLAAAAAKVGGGVKAIEDEALLDEVTGLVERPNVVIGQFETEFLAVPQECLILTMKANQKYFPLLDANGKLTNQFLIVSNIAPADASAVIQGNERVVRPRLADAKFFFDQDRKKTLASRVEGLGKVVYHNKLGTQGERIERVRAIAKAIAAKLGVDAAAADTAAQLAKADLLTDMVGEFPELQGIMGGYYARHDGLGETIADAVEDHYKPRFAGDDLPRNEVGVVVALADKLETLVGLFGIGQLPTGDKDPFALRRHALGVIRMLIERDLPLDLNEILRLAFRQIDGIVQIGGDPEAHRSHTIFGADAELIPLLRGAEDSLRSFIYDRLAGSLREQGYSAQEVEAVLALRPQRLGDIAKRLAAVRAFAALPEAAALAAANKRVGNILKKIEGELPSSVTPALLAEEAEKALFAALGSIAPQANAAFDSGDYTASLQALAALRGPVDAFFDGVMVNAEEAALRANRQALLNQLYGLMNRVADLSKLSA</sequence>
<keyword evidence="4 11" id="KW-0963">Cytoplasm</keyword>
<dbReference type="EMBL" id="JABCSC020000001">
    <property type="protein sequence ID" value="NSL53724.1"/>
    <property type="molecule type" value="Genomic_DNA"/>
</dbReference>
<evidence type="ECO:0000256" key="3">
    <source>
        <dbReference type="ARBA" id="ARBA00011209"/>
    </source>
</evidence>
<evidence type="ECO:0000256" key="7">
    <source>
        <dbReference type="ARBA" id="ARBA00022840"/>
    </source>
</evidence>
<dbReference type="GO" id="GO:0004820">
    <property type="term" value="F:glycine-tRNA ligase activity"/>
    <property type="evidence" value="ECO:0007669"/>
    <property type="project" value="UniProtKB-EC"/>
</dbReference>
<keyword evidence="7 11" id="KW-0067">ATP-binding</keyword>
<dbReference type="Pfam" id="PF05746">
    <property type="entry name" value="DALR_1"/>
    <property type="match status" value="1"/>
</dbReference>
<protein>
    <recommendedName>
        <fullName evidence="11">Glycine--tRNA ligase beta subunit</fullName>
        <ecNumber evidence="11">6.1.1.14</ecNumber>
    </recommendedName>
    <alternativeName>
        <fullName evidence="11">Glycyl-tRNA synthetase beta subunit</fullName>
        <shortName evidence="11">GlyRS</shortName>
    </alternativeName>
</protein>
<feature type="domain" description="DALR anticodon binding" evidence="12">
    <location>
        <begin position="614"/>
        <end position="707"/>
    </location>
</feature>
<proteinExistence type="inferred from homology"/>
<keyword evidence="14" id="KW-1185">Reference proteome</keyword>
<evidence type="ECO:0000256" key="2">
    <source>
        <dbReference type="ARBA" id="ARBA00008226"/>
    </source>
</evidence>
<dbReference type="PRINTS" id="PR01045">
    <property type="entry name" value="TRNASYNTHGB"/>
</dbReference>
<comment type="catalytic activity">
    <reaction evidence="10 11">
        <text>tRNA(Gly) + glycine + ATP = glycyl-tRNA(Gly) + AMP + diphosphate</text>
        <dbReference type="Rhea" id="RHEA:16013"/>
        <dbReference type="Rhea" id="RHEA-COMP:9664"/>
        <dbReference type="Rhea" id="RHEA-COMP:9683"/>
        <dbReference type="ChEBI" id="CHEBI:30616"/>
        <dbReference type="ChEBI" id="CHEBI:33019"/>
        <dbReference type="ChEBI" id="CHEBI:57305"/>
        <dbReference type="ChEBI" id="CHEBI:78442"/>
        <dbReference type="ChEBI" id="CHEBI:78522"/>
        <dbReference type="ChEBI" id="CHEBI:456215"/>
        <dbReference type="EC" id="6.1.1.14"/>
    </reaction>
</comment>
<accession>A0ABX2IGI8</accession>
<dbReference type="PROSITE" id="PS50861">
    <property type="entry name" value="AA_TRNA_LIGASE_II_GLYAB"/>
    <property type="match status" value="1"/>
</dbReference>
<evidence type="ECO:0000259" key="12">
    <source>
        <dbReference type="Pfam" id="PF05746"/>
    </source>
</evidence>
<dbReference type="Pfam" id="PF02092">
    <property type="entry name" value="tRNA_synt_2f"/>
    <property type="match status" value="1"/>
</dbReference>
<reference evidence="13 14" key="1">
    <citation type="submission" date="2020-06" db="EMBL/GenBank/DDBJ databases">
        <title>Draft genome of Uliginosibacterium sp. IMCC34675.</title>
        <authorList>
            <person name="Song J."/>
        </authorList>
    </citation>
    <scope>NUCLEOTIDE SEQUENCE [LARGE SCALE GENOMIC DNA]</scope>
    <source>
        <strain evidence="13 14">IMCC34675</strain>
    </source>
</reference>
<keyword evidence="8 11" id="KW-0648">Protein biosynthesis</keyword>
<dbReference type="NCBIfam" id="TIGR00211">
    <property type="entry name" value="glyS"/>
    <property type="match status" value="1"/>
</dbReference>
<comment type="subcellular location">
    <subcellularLocation>
        <location evidence="1 11">Cytoplasm</location>
    </subcellularLocation>
</comment>
<keyword evidence="5 11" id="KW-0436">Ligase</keyword>
<keyword evidence="6 11" id="KW-0547">Nucleotide-binding</keyword>
<dbReference type="HAMAP" id="MF_00255">
    <property type="entry name" value="Gly_tRNA_synth_beta"/>
    <property type="match status" value="1"/>
</dbReference>
<evidence type="ECO:0000313" key="14">
    <source>
        <dbReference type="Proteomes" id="UP000778523"/>
    </source>
</evidence>
<evidence type="ECO:0000256" key="9">
    <source>
        <dbReference type="ARBA" id="ARBA00023146"/>
    </source>
</evidence>
<comment type="similarity">
    <text evidence="2 11">Belongs to the class-II aminoacyl-tRNA synthetase family.</text>
</comment>
<dbReference type="RefSeq" id="WP_170019949.1">
    <property type="nucleotide sequence ID" value="NZ_JABCSC020000001.1"/>
</dbReference>